<sequence length="107" mass="12227">DPVVWRHWLGGRLPQGDREELERPAKPLEIFLAIGVWPGRCDLPLYDCANPGGNHAADPDAQGFQHSVGHRFRRPDLLRDRRLQQRCEPDRWPGRLGDLADGDGRRC</sequence>
<dbReference type="EMBL" id="BKCJ011781239">
    <property type="protein sequence ID" value="GFD52351.1"/>
    <property type="molecule type" value="Genomic_DNA"/>
</dbReference>
<proteinExistence type="predicted"/>
<comment type="caution">
    <text evidence="1">The sequence shown here is derived from an EMBL/GenBank/DDBJ whole genome shotgun (WGS) entry which is preliminary data.</text>
</comment>
<name>A0A699X5D0_TANCI</name>
<feature type="non-terminal residue" evidence="1">
    <location>
        <position position="107"/>
    </location>
</feature>
<dbReference type="AlphaFoldDB" id="A0A699X5D0"/>
<protein>
    <submittedName>
        <fullName evidence="1">Uncharacterized protein</fullName>
    </submittedName>
</protein>
<reference evidence="1" key="1">
    <citation type="journal article" date="2019" name="Sci. Rep.">
        <title>Draft genome of Tanacetum cinerariifolium, the natural source of mosquito coil.</title>
        <authorList>
            <person name="Yamashiro T."/>
            <person name="Shiraishi A."/>
            <person name="Satake H."/>
            <person name="Nakayama K."/>
        </authorList>
    </citation>
    <scope>NUCLEOTIDE SEQUENCE</scope>
</reference>
<organism evidence="1">
    <name type="scientific">Tanacetum cinerariifolium</name>
    <name type="common">Dalmatian daisy</name>
    <name type="synonym">Chrysanthemum cinerariifolium</name>
    <dbReference type="NCBI Taxonomy" id="118510"/>
    <lineage>
        <taxon>Eukaryota</taxon>
        <taxon>Viridiplantae</taxon>
        <taxon>Streptophyta</taxon>
        <taxon>Embryophyta</taxon>
        <taxon>Tracheophyta</taxon>
        <taxon>Spermatophyta</taxon>
        <taxon>Magnoliopsida</taxon>
        <taxon>eudicotyledons</taxon>
        <taxon>Gunneridae</taxon>
        <taxon>Pentapetalae</taxon>
        <taxon>asterids</taxon>
        <taxon>campanulids</taxon>
        <taxon>Asterales</taxon>
        <taxon>Asteraceae</taxon>
        <taxon>Asteroideae</taxon>
        <taxon>Anthemideae</taxon>
        <taxon>Anthemidinae</taxon>
        <taxon>Tanacetum</taxon>
    </lineage>
</organism>
<accession>A0A699X5D0</accession>
<gene>
    <name evidence="1" type="ORF">Tci_924320</name>
</gene>
<evidence type="ECO:0000313" key="1">
    <source>
        <dbReference type="EMBL" id="GFD52351.1"/>
    </source>
</evidence>
<feature type="non-terminal residue" evidence="1">
    <location>
        <position position="1"/>
    </location>
</feature>